<protein>
    <recommendedName>
        <fullName evidence="3">DUF4283 domain-containing protein</fullName>
    </recommendedName>
</protein>
<evidence type="ECO:0000313" key="1">
    <source>
        <dbReference type="EMBL" id="MBA0761067.1"/>
    </source>
</evidence>
<organism evidence="1 2">
    <name type="scientific">Gossypium trilobum</name>
    <dbReference type="NCBI Taxonomy" id="34281"/>
    <lineage>
        <taxon>Eukaryota</taxon>
        <taxon>Viridiplantae</taxon>
        <taxon>Streptophyta</taxon>
        <taxon>Embryophyta</taxon>
        <taxon>Tracheophyta</taxon>
        <taxon>Spermatophyta</taxon>
        <taxon>Magnoliopsida</taxon>
        <taxon>eudicotyledons</taxon>
        <taxon>Gunneridae</taxon>
        <taxon>Pentapetalae</taxon>
        <taxon>rosids</taxon>
        <taxon>malvids</taxon>
        <taxon>Malvales</taxon>
        <taxon>Malvaceae</taxon>
        <taxon>Malvoideae</taxon>
        <taxon>Gossypium</taxon>
    </lineage>
</organism>
<evidence type="ECO:0000313" key="2">
    <source>
        <dbReference type="Proteomes" id="UP000593568"/>
    </source>
</evidence>
<reference evidence="1 2" key="1">
    <citation type="journal article" date="2019" name="Genome Biol. Evol.">
        <title>Insights into the evolution of the New World diploid cottons (Gossypium, subgenus Houzingenia) based on genome sequencing.</title>
        <authorList>
            <person name="Grover C.E."/>
            <person name="Arick M.A. 2nd"/>
            <person name="Thrash A."/>
            <person name="Conover J.L."/>
            <person name="Sanders W.S."/>
            <person name="Peterson D.G."/>
            <person name="Frelichowski J.E."/>
            <person name="Scheffler J.A."/>
            <person name="Scheffler B.E."/>
            <person name="Wendel J.F."/>
        </authorList>
    </citation>
    <scope>NUCLEOTIDE SEQUENCE [LARGE SCALE GENOMIC DNA]</scope>
    <source>
        <strain evidence="1">8</strain>
        <tissue evidence="1">Leaf</tissue>
    </source>
</reference>
<gene>
    <name evidence="1" type="ORF">Gotri_023766</name>
</gene>
<name>A0A7J9DK47_9ROSI</name>
<evidence type="ECO:0008006" key="3">
    <source>
        <dbReference type="Google" id="ProtNLM"/>
    </source>
</evidence>
<sequence>MVVPNVKPTLLCTIWIEKSYNPDRQNFFLIVFDTEEDLETIMEGRPLLFQKNLVLFDRLVKPMERSQIRLNSSPFWIKIESSLPKFDKKDLLHAIGVTFG</sequence>
<accession>A0A7J9DK47</accession>
<proteinExistence type="predicted"/>
<dbReference type="AlphaFoldDB" id="A0A7J9DK47"/>
<feature type="non-terminal residue" evidence="1">
    <location>
        <position position="1"/>
    </location>
</feature>
<dbReference type="Proteomes" id="UP000593568">
    <property type="component" value="Unassembled WGS sequence"/>
</dbReference>
<dbReference type="EMBL" id="JABEZW010000003">
    <property type="protein sequence ID" value="MBA0761067.1"/>
    <property type="molecule type" value="Genomic_DNA"/>
</dbReference>
<comment type="caution">
    <text evidence="1">The sequence shown here is derived from an EMBL/GenBank/DDBJ whole genome shotgun (WGS) entry which is preliminary data.</text>
</comment>
<keyword evidence="2" id="KW-1185">Reference proteome</keyword>